<protein>
    <submittedName>
        <fullName evidence="1">Uncharacterized protein</fullName>
    </submittedName>
</protein>
<organism evidence="1">
    <name type="scientific">marine sediment metagenome</name>
    <dbReference type="NCBI Taxonomy" id="412755"/>
    <lineage>
        <taxon>unclassified sequences</taxon>
        <taxon>metagenomes</taxon>
        <taxon>ecological metagenomes</taxon>
    </lineage>
</organism>
<feature type="non-terminal residue" evidence="1">
    <location>
        <position position="159"/>
    </location>
</feature>
<sequence length="159" mass="18464">HIIDNVDWLGKGKNAYIYVSLNQKYFSQLASWIEEKETLSSYLDLSKDRLIKTESRDAVNFLNWLDGLKGLREVHPILIKTIFTEKLGYTKGGLKKLGPGRIATKLDCCLGVAKASGRLRDPYWKYNYGENKSFRKILRWKLQIYLAKGRIQKKPNRKP</sequence>
<comment type="caution">
    <text evidence="1">The sequence shown here is derived from an EMBL/GenBank/DDBJ whole genome shotgun (WGS) entry which is preliminary data.</text>
</comment>
<proteinExistence type="predicted"/>
<name>X1IQU5_9ZZZZ</name>
<accession>X1IQU5</accession>
<reference evidence="1" key="1">
    <citation type="journal article" date="2014" name="Front. Microbiol.">
        <title>High frequency of phylogenetically diverse reductive dehalogenase-homologous genes in deep subseafloor sedimentary metagenomes.</title>
        <authorList>
            <person name="Kawai M."/>
            <person name="Futagami T."/>
            <person name="Toyoda A."/>
            <person name="Takaki Y."/>
            <person name="Nishi S."/>
            <person name="Hori S."/>
            <person name="Arai W."/>
            <person name="Tsubouchi T."/>
            <person name="Morono Y."/>
            <person name="Uchiyama I."/>
            <person name="Ito T."/>
            <person name="Fujiyama A."/>
            <person name="Inagaki F."/>
            <person name="Takami H."/>
        </authorList>
    </citation>
    <scope>NUCLEOTIDE SEQUENCE</scope>
    <source>
        <strain evidence="1">Expedition CK06-06</strain>
    </source>
</reference>
<feature type="non-terminal residue" evidence="1">
    <location>
        <position position="1"/>
    </location>
</feature>
<dbReference type="AlphaFoldDB" id="X1IQU5"/>
<dbReference type="EMBL" id="BARU01045050">
    <property type="protein sequence ID" value="GAH84067.1"/>
    <property type="molecule type" value="Genomic_DNA"/>
</dbReference>
<gene>
    <name evidence="1" type="ORF">S03H2_68504</name>
</gene>
<evidence type="ECO:0000313" key="1">
    <source>
        <dbReference type="EMBL" id="GAH84067.1"/>
    </source>
</evidence>